<dbReference type="STRING" id="755172.HMPREF1863_00001"/>
<evidence type="ECO:0000259" key="2">
    <source>
        <dbReference type="SMART" id="SM00479"/>
    </source>
</evidence>
<reference evidence="4" key="1">
    <citation type="submission" date="2016-01" db="EMBL/GenBank/DDBJ databases">
        <authorList>
            <person name="Mitreva M."/>
            <person name="Pepin K.H."/>
            <person name="Mihindukulasuriya K.A."/>
            <person name="Fulton R."/>
            <person name="Fronick C."/>
            <person name="O'Laughlin M."/>
            <person name="Miner T."/>
            <person name="Herter B."/>
            <person name="Rosa B.A."/>
            <person name="Cordes M."/>
            <person name="Tomlinson C."/>
            <person name="Wollam A."/>
            <person name="Palsikar V.B."/>
            <person name="Mardis E.R."/>
            <person name="Wilson R.K."/>
        </authorList>
    </citation>
    <scope>NUCLEOTIDE SEQUENCE [LARGE SCALE GENOMIC DNA]</scope>
    <source>
        <strain evidence="4">DNF00729</strain>
    </source>
</reference>
<evidence type="ECO:0000313" key="3">
    <source>
        <dbReference type="EMBL" id="KXB68532.1"/>
    </source>
</evidence>
<dbReference type="InterPro" id="IPR010152">
    <property type="entry name" value="CRISPR-assoc_prot_Cas2_sub"/>
</dbReference>
<dbReference type="InterPro" id="IPR036397">
    <property type="entry name" value="RNaseH_sf"/>
</dbReference>
<dbReference type="SUPFAM" id="SSF53098">
    <property type="entry name" value="Ribonuclease H-like"/>
    <property type="match status" value="1"/>
</dbReference>
<dbReference type="OrthoDB" id="9776650at2"/>
<dbReference type="InterPro" id="IPR013520">
    <property type="entry name" value="Ribonucl_H"/>
</dbReference>
<dbReference type="PATRIC" id="fig|755172.3.peg.1"/>
<dbReference type="PANTHER" id="PTHR30231:SF41">
    <property type="entry name" value="DNA POLYMERASE III SUBUNIT EPSILON"/>
    <property type="match status" value="1"/>
</dbReference>
<dbReference type="FunFam" id="3.30.420.10:FF:000045">
    <property type="entry name" value="3'-5' exonuclease DinG"/>
    <property type="match status" value="1"/>
</dbReference>
<accession>A0A134ALE3</accession>
<dbReference type="CDD" id="cd06127">
    <property type="entry name" value="DEDDh"/>
    <property type="match status" value="1"/>
</dbReference>
<dbReference type="InterPro" id="IPR006054">
    <property type="entry name" value="DnaQ"/>
</dbReference>
<dbReference type="GO" id="GO:0003677">
    <property type="term" value="F:DNA binding"/>
    <property type="evidence" value="ECO:0007669"/>
    <property type="project" value="InterPro"/>
</dbReference>
<dbReference type="NCBIfam" id="TIGR00573">
    <property type="entry name" value="dnaq"/>
    <property type="match status" value="1"/>
</dbReference>
<sequence length="304" mass="34386">MPMTVITLTKVPPSLRGDLTKWMQEIATGVYVGNFNSAIREKLWQRVKDNLKSGEATLSYSCRNEIGYDFDIGHGNRERLDYDGVPLVFIKKEHSESTECEIKKGFSRAATFRKAKRFAGAGKMERSSHSSYIVLDLETDGLDETKNTIIEIGMIKIKGDERETFHALIKSESKLPEEIIKLTGISDELLNKEGIPLEKALNDGINFLGDDPIVGYNVGFDIGFMNRALTKAGKEILKNKTIDLKQLVKREKKFLRSYQLQTVIKNYNMDHTVPHRALEDAEIIAELATKVNEFLKIQKSNGLK</sequence>
<dbReference type="GO" id="GO:0003887">
    <property type="term" value="F:DNA-directed DNA polymerase activity"/>
    <property type="evidence" value="ECO:0007669"/>
    <property type="project" value="InterPro"/>
</dbReference>
<dbReference type="EMBL" id="LSDG01000001">
    <property type="protein sequence ID" value="KXB68532.1"/>
    <property type="molecule type" value="Genomic_DNA"/>
</dbReference>
<dbReference type="SMART" id="SM00479">
    <property type="entry name" value="EXOIII"/>
    <property type="match status" value="1"/>
</dbReference>
<dbReference type="PANTHER" id="PTHR30231">
    <property type="entry name" value="DNA POLYMERASE III SUBUNIT EPSILON"/>
    <property type="match status" value="1"/>
</dbReference>
<dbReference type="Proteomes" id="UP000070442">
    <property type="component" value="Unassembled WGS sequence"/>
</dbReference>
<keyword evidence="1" id="KW-0378">Hydrolase</keyword>
<dbReference type="Pfam" id="PF09707">
    <property type="entry name" value="Cas_Cas2CT1978"/>
    <property type="match status" value="1"/>
</dbReference>
<keyword evidence="1" id="KW-0540">Nuclease</keyword>
<dbReference type="GO" id="GO:0045004">
    <property type="term" value="P:DNA replication proofreading"/>
    <property type="evidence" value="ECO:0007669"/>
    <property type="project" value="TreeGrafter"/>
</dbReference>
<dbReference type="AlphaFoldDB" id="A0A134ALE3"/>
<keyword evidence="1" id="KW-0269">Exonuclease</keyword>
<dbReference type="GO" id="GO:0008408">
    <property type="term" value="F:3'-5' exonuclease activity"/>
    <property type="evidence" value="ECO:0007669"/>
    <property type="project" value="TreeGrafter"/>
</dbReference>
<proteinExistence type="predicted"/>
<evidence type="ECO:0000256" key="1">
    <source>
        <dbReference type="ARBA" id="ARBA00022839"/>
    </source>
</evidence>
<keyword evidence="4" id="KW-1185">Reference proteome</keyword>
<dbReference type="Pfam" id="PF00929">
    <property type="entry name" value="RNase_T"/>
    <property type="match status" value="1"/>
</dbReference>
<evidence type="ECO:0000313" key="4">
    <source>
        <dbReference type="Proteomes" id="UP000070442"/>
    </source>
</evidence>
<dbReference type="InterPro" id="IPR012337">
    <property type="entry name" value="RNaseH-like_sf"/>
</dbReference>
<comment type="caution">
    <text evidence="3">The sequence shown here is derived from an EMBL/GenBank/DDBJ whole genome shotgun (WGS) entry which is preliminary data.</text>
</comment>
<gene>
    <name evidence="3" type="ORF">HMPREF1863_00001</name>
</gene>
<dbReference type="NCBIfam" id="TIGR01873">
    <property type="entry name" value="cas_CT1978"/>
    <property type="match status" value="1"/>
</dbReference>
<dbReference type="RefSeq" id="WP_068365942.1">
    <property type="nucleotide sequence ID" value="NZ_CAUPGT010000007.1"/>
</dbReference>
<name>A0A134ALE3_9FIRM</name>
<protein>
    <submittedName>
        <fullName evidence="3">CRISPR-associated endoribonuclease Cas2</fullName>
    </submittedName>
</protein>
<organism evidence="3 4">
    <name type="scientific">Aedoeadaptatus coxii</name>
    <dbReference type="NCBI Taxonomy" id="755172"/>
    <lineage>
        <taxon>Bacteria</taxon>
        <taxon>Bacillati</taxon>
        <taxon>Bacillota</taxon>
        <taxon>Tissierellia</taxon>
        <taxon>Tissierellales</taxon>
        <taxon>Peptoniphilaceae</taxon>
        <taxon>Aedoeadaptatus</taxon>
    </lineage>
</organism>
<dbReference type="GO" id="GO:0005829">
    <property type="term" value="C:cytosol"/>
    <property type="evidence" value="ECO:0007669"/>
    <property type="project" value="TreeGrafter"/>
</dbReference>
<dbReference type="CDD" id="cd09755">
    <property type="entry name" value="Cas2_I-E"/>
    <property type="match status" value="1"/>
</dbReference>
<dbReference type="Gene3D" id="3.30.420.10">
    <property type="entry name" value="Ribonuclease H-like superfamily/Ribonuclease H"/>
    <property type="match status" value="1"/>
</dbReference>
<dbReference type="Gene3D" id="3.30.70.240">
    <property type="match status" value="1"/>
</dbReference>
<feature type="domain" description="Exonuclease" evidence="2">
    <location>
        <begin position="131"/>
        <end position="297"/>
    </location>
</feature>